<sequence>MGQISLKTCEIEGLKIIEPKVFGDERGYFMETYNYKDYAAAGINMEFVQDNQSMSKKGVLRGLHFQKNFPQDKLVRIIQGEVFDVAVDLRKGSKTFGKWYGVILSAQNKKQFYIPKNFAHGFYVLSEIAEFAYKCTDFYHPDDEGGLAWDDPDIGIDWPLDDKVELIISEKDRNWGGIKQLKLN</sequence>
<evidence type="ECO:0000313" key="2">
    <source>
        <dbReference type="EMBL" id="MBU9724619.1"/>
    </source>
</evidence>
<dbReference type="GO" id="GO:0008830">
    <property type="term" value="F:dTDP-4-dehydrorhamnose 3,5-epimerase activity"/>
    <property type="evidence" value="ECO:0007669"/>
    <property type="project" value="UniProtKB-EC"/>
</dbReference>
<comment type="pathway">
    <text evidence="1">Carbohydrate biosynthesis; dTDP-L-rhamnose biosynthesis.</text>
</comment>
<dbReference type="InterPro" id="IPR014710">
    <property type="entry name" value="RmlC-like_jellyroll"/>
</dbReference>
<dbReference type="EMBL" id="JAHQCX010000001">
    <property type="protein sequence ID" value="MBU9724619.1"/>
    <property type="molecule type" value="Genomic_DNA"/>
</dbReference>
<dbReference type="PANTHER" id="PTHR21047:SF2">
    <property type="entry name" value="THYMIDINE DIPHOSPHO-4-KETO-RHAMNOSE 3,5-EPIMERASE"/>
    <property type="match status" value="1"/>
</dbReference>
<keyword evidence="1 2" id="KW-0413">Isomerase</keyword>
<name>A0ABS6K2G1_9FIRM</name>
<dbReference type="Pfam" id="PF00908">
    <property type="entry name" value="dTDP_sugar_isom"/>
    <property type="match status" value="1"/>
</dbReference>
<dbReference type="Proteomes" id="UP001314681">
    <property type="component" value="Unassembled WGS sequence"/>
</dbReference>
<dbReference type="CDD" id="cd00438">
    <property type="entry name" value="cupin_RmlC"/>
    <property type="match status" value="1"/>
</dbReference>
<gene>
    <name evidence="2" type="primary">rfbC</name>
    <name evidence="2" type="ORF">KTH90_01185</name>
</gene>
<dbReference type="Gene3D" id="2.60.120.10">
    <property type="entry name" value="Jelly Rolls"/>
    <property type="match status" value="1"/>
</dbReference>
<proteinExistence type="inferred from homology"/>
<organism evidence="2 3">
    <name type="scientific">Diplocloster modestus</name>
    <dbReference type="NCBI Taxonomy" id="2850322"/>
    <lineage>
        <taxon>Bacteria</taxon>
        <taxon>Bacillati</taxon>
        <taxon>Bacillota</taxon>
        <taxon>Clostridia</taxon>
        <taxon>Lachnospirales</taxon>
        <taxon>Lachnospiraceae</taxon>
        <taxon>Diplocloster</taxon>
    </lineage>
</organism>
<dbReference type="NCBIfam" id="TIGR01221">
    <property type="entry name" value="rmlC"/>
    <property type="match status" value="1"/>
</dbReference>
<comment type="catalytic activity">
    <reaction evidence="1">
        <text>dTDP-4-dehydro-6-deoxy-alpha-D-glucose = dTDP-4-dehydro-beta-L-rhamnose</text>
        <dbReference type="Rhea" id="RHEA:16969"/>
        <dbReference type="ChEBI" id="CHEBI:57649"/>
        <dbReference type="ChEBI" id="CHEBI:62830"/>
        <dbReference type="EC" id="5.1.3.13"/>
    </reaction>
</comment>
<keyword evidence="3" id="KW-1185">Reference proteome</keyword>
<dbReference type="InterPro" id="IPR011051">
    <property type="entry name" value="RmlC_Cupin_sf"/>
</dbReference>
<evidence type="ECO:0000256" key="1">
    <source>
        <dbReference type="RuleBase" id="RU364069"/>
    </source>
</evidence>
<dbReference type="PANTHER" id="PTHR21047">
    <property type="entry name" value="DTDP-6-DEOXY-D-GLUCOSE-3,5 EPIMERASE"/>
    <property type="match status" value="1"/>
</dbReference>
<evidence type="ECO:0000313" key="3">
    <source>
        <dbReference type="Proteomes" id="UP001314681"/>
    </source>
</evidence>
<protein>
    <recommendedName>
        <fullName evidence="1">dTDP-4-dehydrorhamnose 3,5-epimerase</fullName>
        <ecNumber evidence="1">5.1.3.13</ecNumber>
    </recommendedName>
    <alternativeName>
        <fullName evidence="1">Thymidine diphospho-4-keto-rhamnose 3,5-epimerase</fullName>
    </alternativeName>
</protein>
<dbReference type="RefSeq" id="WP_158351687.1">
    <property type="nucleotide sequence ID" value="NZ_JAHQCX010000001.1"/>
</dbReference>
<dbReference type="EC" id="5.1.3.13" evidence="1"/>
<comment type="caution">
    <text evidence="2">The sequence shown here is derived from an EMBL/GenBank/DDBJ whole genome shotgun (WGS) entry which is preliminary data.</text>
</comment>
<accession>A0ABS6K2G1</accession>
<comment type="function">
    <text evidence="1">Catalyzes the epimerization of the C3' and C5'positions of dTDP-6-deoxy-D-xylo-4-hexulose, forming dTDP-6-deoxy-L-lyxo-4-hexulose.</text>
</comment>
<comment type="similarity">
    <text evidence="1">Belongs to the dTDP-4-dehydrorhamnose 3,5-epimerase family.</text>
</comment>
<reference evidence="2 3" key="1">
    <citation type="submission" date="2021-06" db="EMBL/GenBank/DDBJ databases">
        <title>Description of novel taxa of the family Lachnospiraceae.</title>
        <authorList>
            <person name="Chaplin A.V."/>
            <person name="Sokolova S.R."/>
            <person name="Pikina A.P."/>
            <person name="Korzhanova M."/>
            <person name="Belova V."/>
            <person name="Korostin D."/>
            <person name="Efimov B.A."/>
        </authorList>
    </citation>
    <scope>NUCLEOTIDE SEQUENCE [LARGE SCALE GENOMIC DNA]</scope>
    <source>
        <strain evidence="2 3">ASD4241</strain>
    </source>
</reference>
<comment type="subunit">
    <text evidence="1">Homodimer.</text>
</comment>
<dbReference type="SUPFAM" id="SSF51182">
    <property type="entry name" value="RmlC-like cupins"/>
    <property type="match status" value="1"/>
</dbReference>
<dbReference type="InterPro" id="IPR000888">
    <property type="entry name" value="RmlC-like"/>
</dbReference>